<comment type="caution">
    <text evidence="2">The sequence shown here is derived from an EMBL/GenBank/DDBJ whole genome shotgun (WGS) entry which is preliminary data.</text>
</comment>
<accession>A0A8H6IS48</accession>
<dbReference type="Proteomes" id="UP000652219">
    <property type="component" value="Unassembled WGS sequence"/>
</dbReference>
<keyword evidence="3" id="KW-1185">Reference proteome</keyword>
<organism evidence="2 3">
    <name type="scientific">Colletotrichum sojae</name>
    <dbReference type="NCBI Taxonomy" id="2175907"/>
    <lineage>
        <taxon>Eukaryota</taxon>
        <taxon>Fungi</taxon>
        <taxon>Dikarya</taxon>
        <taxon>Ascomycota</taxon>
        <taxon>Pezizomycotina</taxon>
        <taxon>Sordariomycetes</taxon>
        <taxon>Hypocreomycetidae</taxon>
        <taxon>Glomerellales</taxon>
        <taxon>Glomerellaceae</taxon>
        <taxon>Colletotrichum</taxon>
        <taxon>Colletotrichum orchidearum species complex</taxon>
    </lineage>
</organism>
<evidence type="ECO:0000259" key="1">
    <source>
        <dbReference type="Pfam" id="PF06985"/>
    </source>
</evidence>
<evidence type="ECO:0000313" key="2">
    <source>
        <dbReference type="EMBL" id="KAF6794937.1"/>
    </source>
</evidence>
<reference evidence="2 3" key="1">
    <citation type="journal article" date="2020" name="Phytopathology">
        <title>Genome Sequence Resources of Colletotrichum truncatum, C. plurivorum, C. musicola, and C. sojae: Four Species Pathogenic to Soybean (Glycine max).</title>
        <authorList>
            <person name="Rogerio F."/>
            <person name="Boufleur T.R."/>
            <person name="Ciampi-Guillardi M."/>
            <person name="Sukno S.A."/>
            <person name="Thon M.R."/>
            <person name="Massola Junior N.S."/>
            <person name="Baroncelli R."/>
        </authorList>
    </citation>
    <scope>NUCLEOTIDE SEQUENCE [LARGE SCALE GENOMIC DNA]</scope>
    <source>
        <strain evidence="2 3">LFN0009</strain>
    </source>
</reference>
<dbReference type="PANTHER" id="PTHR33112:SF9">
    <property type="entry name" value="HETEROKARYON INCOMPATIBILITY DOMAIN-CONTAINING PROTEIN"/>
    <property type="match status" value="1"/>
</dbReference>
<dbReference type="EMBL" id="WIGN01000402">
    <property type="protein sequence ID" value="KAF6794937.1"/>
    <property type="molecule type" value="Genomic_DNA"/>
</dbReference>
<dbReference type="PANTHER" id="PTHR33112">
    <property type="entry name" value="DOMAIN PROTEIN, PUTATIVE-RELATED"/>
    <property type="match status" value="1"/>
</dbReference>
<dbReference type="InterPro" id="IPR010730">
    <property type="entry name" value="HET"/>
</dbReference>
<evidence type="ECO:0000313" key="3">
    <source>
        <dbReference type="Proteomes" id="UP000652219"/>
    </source>
</evidence>
<name>A0A8H6IS48_9PEZI</name>
<dbReference type="AlphaFoldDB" id="A0A8H6IS48"/>
<feature type="domain" description="Heterokaryon incompatibility" evidence="1">
    <location>
        <begin position="244"/>
        <end position="402"/>
    </location>
</feature>
<protein>
    <submittedName>
        <fullName evidence="2">Heterokaryon incompatibility protein</fullName>
    </submittedName>
</protein>
<dbReference type="Pfam" id="PF06985">
    <property type="entry name" value="HET"/>
    <property type="match status" value="1"/>
</dbReference>
<sequence>MEMQQTTTAYGFPPDPDRCPFCHDLGPEAPRDKTHVRLGLSITNLRRARSRSADGCAGCSIVEQALTHLGPDWRDATPWSECEKCNPGAYRLCREGECARSAFAILQLGDTTEICYPFRTLDDLASGPRTTLELFVSEGRAMSREAVQEIIQSEGVASDWTSRLHDTMSWIDHCSAHHYCDGGLAAKTSKTPANIENLAHDDDALPPLGQRAPAQLPHRVLDLRGFTTLRKLNLLESADMIGTYACLSYTWGRNNNYLTTPNTLQAHLDDISFEGLPQTYKDAITVTSMLGIPFLWIDGLCIIQGDTDSADWKEQSSQMASIYGNAVLVIAAANSTSVEDGFLTLAQPARTLLAFSSHTPASSGPGLTVHARPMLDHSWLGWSTLAELKPSGTLSRSWCFQEEVLAARLLTFYGGEMNFQCLGDEHRCECGFPAETLGLVTIKELYEPRLRLSDAETPNWMWQSTVEHYSRRKLAVPKDRLTALSGVARVARAALKTPYVAGHWLDRDFLCSLCWAPVRSREAEERRMKGEYLAPLWSWAAHDGPVTMWIPYGGSKEPMRPRYLGGTAVRGVRMVPAAGDSTGAAAGGTITVRGVFLHVGIEMAGHSAGVMTRNDVRIPFYFDRRTDVVDPADMFFCWVVCRLPLVGRERRETETYCLVVLRAKPENPESACERVGLVY</sequence>
<gene>
    <name evidence="2" type="ORF">CSOJ01_13608</name>
</gene>
<proteinExistence type="predicted"/>